<reference evidence="5" key="1">
    <citation type="submission" date="2015-07" db="EMBL/GenBank/DDBJ databases">
        <title>Transcriptome analysis of odorant reception genes in the tea geometrid, Ectropis obliqua.</title>
        <authorList>
            <person name="Chen Z."/>
            <person name="Ma L."/>
            <person name="Li Z."/>
        </authorList>
    </citation>
    <scope>NUCLEOTIDE SEQUENCE</scope>
</reference>
<proteinExistence type="evidence at transcript level"/>
<dbReference type="InterPro" id="IPR006170">
    <property type="entry name" value="PBP/GOBP"/>
</dbReference>
<dbReference type="GO" id="GO:0035275">
    <property type="term" value="F:dibutyl phthalate binding"/>
    <property type="evidence" value="ECO:0007669"/>
    <property type="project" value="TreeGrafter"/>
</dbReference>
<dbReference type="InterPro" id="IPR036728">
    <property type="entry name" value="PBP_GOBP_sf"/>
</dbReference>
<evidence type="ECO:0000256" key="4">
    <source>
        <dbReference type="SAM" id="SignalP"/>
    </source>
</evidence>
<dbReference type="EMBL" id="KT327216">
    <property type="protein sequence ID" value="ALS03859.1"/>
    <property type="molecule type" value="mRNA"/>
</dbReference>
<evidence type="ECO:0000256" key="3">
    <source>
        <dbReference type="ARBA" id="ARBA00022525"/>
    </source>
</evidence>
<evidence type="ECO:0000256" key="2">
    <source>
        <dbReference type="ARBA" id="ARBA00008098"/>
    </source>
</evidence>
<keyword evidence="3" id="KW-0964">Secreted</keyword>
<feature type="chain" id="PRO_5013221963" evidence="4">
    <location>
        <begin position="22"/>
        <end position="142"/>
    </location>
</feature>
<sequence>MEKSYWVVLITAIMIAGGCDAMTKEQLRKTGKMLRKQCLGKVGVEEEKISQIEKGKFIEEKDVMCYIACVYQMTQIVKNNKLSYESALKQVDLMYPADMKASVKASIENCKDVSKKYKDVCEASYWTAKCLYDDNPKDFMFA</sequence>
<evidence type="ECO:0000256" key="1">
    <source>
        <dbReference type="ARBA" id="ARBA00004613"/>
    </source>
</evidence>
<name>A0A1L2BLE2_ECTOB</name>
<dbReference type="PANTHER" id="PTHR21364">
    <property type="entry name" value="GENERAL ODORANT-BINDING PROTEIN 19A"/>
    <property type="match status" value="1"/>
</dbReference>
<protein>
    <submittedName>
        <fullName evidence="5">Odorant-binding protein 11</fullName>
    </submittedName>
</protein>
<dbReference type="Gene3D" id="1.10.238.20">
    <property type="entry name" value="Pheromone/general odorant binding protein domain"/>
    <property type="match status" value="1"/>
</dbReference>
<dbReference type="GO" id="GO:0005576">
    <property type="term" value="C:extracellular region"/>
    <property type="evidence" value="ECO:0007669"/>
    <property type="project" value="UniProtKB-SubCell"/>
</dbReference>
<dbReference type="GO" id="GO:0042048">
    <property type="term" value="P:olfactory behavior"/>
    <property type="evidence" value="ECO:0007669"/>
    <property type="project" value="TreeGrafter"/>
</dbReference>
<dbReference type="Pfam" id="PF01395">
    <property type="entry name" value="PBP_GOBP"/>
    <property type="match status" value="1"/>
</dbReference>
<feature type="signal peptide" evidence="4">
    <location>
        <begin position="1"/>
        <end position="21"/>
    </location>
</feature>
<dbReference type="AlphaFoldDB" id="A0A1L2BLE2"/>
<dbReference type="SMR" id="A0A1L2BLE2"/>
<keyword evidence="4" id="KW-0732">Signal</keyword>
<dbReference type="GO" id="GO:0005549">
    <property type="term" value="F:odorant binding"/>
    <property type="evidence" value="ECO:0007669"/>
    <property type="project" value="InterPro"/>
</dbReference>
<accession>A0A1L2BLE2</accession>
<dbReference type="PROSITE" id="PS51257">
    <property type="entry name" value="PROKAR_LIPOPROTEIN"/>
    <property type="match status" value="1"/>
</dbReference>
<dbReference type="SMART" id="SM00708">
    <property type="entry name" value="PhBP"/>
    <property type="match status" value="1"/>
</dbReference>
<dbReference type="CDD" id="cd23992">
    <property type="entry name" value="PBP_GOBP"/>
    <property type="match status" value="1"/>
</dbReference>
<organism evidence="5">
    <name type="scientific">Ectropis obliqua</name>
    <name type="common">Tea geometrid moth</name>
    <dbReference type="NCBI Taxonomy" id="248899"/>
    <lineage>
        <taxon>Eukaryota</taxon>
        <taxon>Metazoa</taxon>
        <taxon>Ecdysozoa</taxon>
        <taxon>Arthropoda</taxon>
        <taxon>Hexapoda</taxon>
        <taxon>Insecta</taxon>
        <taxon>Pterygota</taxon>
        <taxon>Neoptera</taxon>
        <taxon>Endopterygota</taxon>
        <taxon>Lepidoptera</taxon>
        <taxon>Glossata</taxon>
        <taxon>Ditrysia</taxon>
        <taxon>Geometroidea</taxon>
        <taxon>Geometridae</taxon>
        <taxon>Ennominae</taxon>
        <taxon>Ectropis</taxon>
    </lineage>
</organism>
<comment type="similarity">
    <text evidence="2">Belongs to the PBP/GOBP family.</text>
</comment>
<comment type="subcellular location">
    <subcellularLocation>
        <location evidence="1">Secreted</location>
    </subcellularLocation>
</comment>
<evidence type="ECO:0000313" key="5">
    <source>
        <dbReference type="EMBL" id="ALS03859.1"/>
    </source>
</evidence>
<dbReference type="PANTHER" id="PTHR21364:SF1">
    <property type="entry name" value="GENERAL ODORANT-BINDING PROTEIN LUSH"/>
    <property type="match status" value="1"/>
</dbReference>
<dbReference type="SUPFAM" id="SSF47565">
    <property type="entry name" value="Insect pheromone/odorant-binding proteins"/>
    <property type="match status" value="1"/>
</dbReference>
<dbReference type="GO" id="GO:0007608">
    <property type="term" value="P:sensory perception of smell"/>
    <property type="evidence" value="ECO:0007669"/>
    <property type="project" value="TreeGrafter"/>
</dbReference>
<dbReference type="FunFam" id="1.10.238.20:FF:000001">
    <property type="entry name" value="General odorant-binding protein lush"/>
    <property type="match status" value="1"/>
</dbReference>